<comment type="caution">
    <text evidence="2">The sequence shown here is derived from an EMBL/GenBank/DDBJ whole genome shotgun (WGS) entry which is preliminary data.</text>
</comment>
<dbReference type="PROSITE" id="PS50983">
    <property type="entry name" value="FE_B12_PBP"/>
    <property type="match status" value="1"/>
</dbReference>
<dbReference type="CDD" id="cd01149">
    <property type="entry name" value="HutB"/>
    <property type="match status" value="1"/>
</dbReference>
<dbReference type="EMBL" id="AAMT01000002">
    <property type="protein sequence ID" value="EAQ14146.1"/>
    <property type="molecule type" value="Genomic_DNA"/>
</dbReference>
<accession>A3VB33</accession>
<protein>
    <submittedName>
        <fullName evidence="2">Hemin binding protein</fullName>
    </submittedName>
</protein>
<dbReference type="Gene3D" id="3.40.50.1980">
    <property type="entry name" value="Nitrogenase molybdenum iron protein domain"/>
    <property type="match status" value="2"/>
</dbReference>
<dbReference type="PANTHER" id="PTHR30535:SF4">
    <property type="entry name" value="HEMIN-BINDING PERIPLASMIC PROTEIN HMUT"/>
    <property type="match status" value="1"/>
</dbReference>
<dbReference type="Proteomes" id="UP000002931">
    <property type="component" value="Unassembled WGS sequence"/>
</dbReference>
<dbReference type="PANTHER" id="PTHR30535">
    <property type="entry name" value="VITAMIN B12-BINDING PROTEIN"/>
    <property type="match status" value="1"/>
</dbReference>
<organism evidence="2 3">
    <name type="scientific">Maritimibacter alkaliphilus HTCC2654</name>
    <dbReference type="NCBI Taxonomy" id="314271"/>
    <lineage>
        <taxon>Bacteria</taxon>
        <taxon>Pseudomonadati</taxon>
        <taxon>Pseudomonadota</taxon>
        <taxon>Alphaproteobacteria</taxon>
        <taxon>Rhodobacterales</taxon>
        <taxon>Roseobacteraceae</taxon>
        <taxon>Maritimibacter</taxon>
    </lineage>
</organism>
<evidence type="ECO:0000313" key="2">
    <source>
        <dbReference type="EMBL" id="EAQ14146.1"/>
    </source>
</evidence>
<dbReference type="HOGENOM" id="CLU_038034_6_0_5"/>
<dbReference type="Pfam" id="PF01497">
    <property type="entry name" value="Peripla_BP_2"/>
    <property type="match status" value="1"/>
</dbReference>
<dbReference type="STRING" id="314271.RB2654_15791"/>
<dbReference type="RefSeq" id="WP_008333335.1">
    <property type="nucleotide sequence ID" value="NZ_CH902578.1"/>
</dbReference>
<evidence type="ECO:0000259" key="1">
    <source>
        <dbReference type="PROSITE" id="PS50983"/>
    </source>
</evidence>
<evidence type="ECO:0000313" key="3">
    <source>
        <dbReference type="Proteomes" id="UP000002931"/>
    </source>
</evidence>
<feature type="domain" description="Fe/B12 periplasmic-binding" evidence="1">
    <location>
        <begin position="23"/>
        <end position="276"/>
    </location>
</feature>
<keyword evidence="3" id="KW-1185">Reference proteome</keyword>
<gene>
    <name evidence="2" type="ORF">RB2654_15791</name>
</gene>
<reference evidence="2 3" key="1">
    <citation type="journal article" date="2010" name="J. Bacteriol.">
        <title>Genome sequences of Pelagibaca bermudensis HTCC2601T and Maritimibacter alkaliphilus HTCC2654T, the type strains of two marine Roseobacter genera.</title>
        <authorList>
            <person name="Thrash J.C."/>
            <person name="Cho J.C."/>
            <person name="Ferriera S."/>
            <person name="Johnson J."/>
            <person name="Vergin K.L."/>
            <person name="Giovannoni S.J."/>
        </authorList>
    </citation>
    <scope>NUCLEOTIDE SEQUENCE [LARGE SCALE GENOMIC DNA]</scope>
    <source>
        <strain evidence="2 3">HTCC2654</strain>
    </source>
</reference>
<dbReference type="SUPFAM" id="SSF53807">
    <property type="entry name" value="Helical backbone' metal receptor"/>
    <property type="match status" value="1"/>
</dbReference>
<dbReference type="InterPro" id="IPR050902">
    <property type="entry name" value="ABC_Transporter_SBP"/>
</dbReference>
<dbReference type="InterPro" id="IPR002491">
    <property type="entry name" value="ABC_transptr_periplasmic_BD"/>
</dbReference>
<name>A3VB33_9RHOB</name>
<sequence>MKLSTFAFAAALTVTPVAGLADRVLSIGGSVTEIVYALGEGDRLVARDSTSNFPAEAVELPDVGYIRQLSAEGVLSVAPDLILMEGGAGPAETIDLLREAEIPMVEVADGYTPEAVEDKIRAVAKALNVRDKGEALAAEVRAQIAEARATVSEGVPRVLFVLSQASGRIMAAGEGTSAEAIIELAGGENALTGFQGYKQISEEAVMAAAPDVILMMDREGDHAVANDELFSQPAFASTPAAEGERVVRMDGLLLLGFGPRVGEAVSQLAAALHGDEG</sequence>
<dbReference type="OrthoDB" id="9797736at2"/>
<dbReference type="eggNOG" id="COG4558">
    <property type="taxonomic scope" value="Bacteria"/>
</dbReference>
<dbReference type="AlphaFoldDB" id="A3VB33"/>
<proteinExistence type="predicted"/>